<dbReference type="NCBIfam" id="TIGR02245">
    <property type="entry name" value="HAD_IIID1"/>
    <property type="match status" value="1"/>
</dbReference>
<evidence type="ECO:0000259" key="14">
    <source>
        <dbReference type="PROSITE" id="PS50969"/>
    </source>
</evidence>
<dbReference type="SMART" id="SM00577">
    <property type="entry name" value="CPDc"/>
    <property type="match status" value="1"/>
</dbReference>
<dbReference type="EC" id="3.1.3.16" evidence="3"/>
<evidence type="ECO:0000313" key="15">
    <source>
        <dbReference type="EMBL" id="RMX57784.1"/>
    </source>
</evidence>
<evidence type="ECO:0000256" key="4">
    <source>
        <dbReference type="ARBA" id="ARBA00014187"/>
    </source>
</evidence>
<dbReference type="PROSITE" id="PS50969">
    <property type="entry name" value="FCP1"/>
    <property type="match status" value="1"/>
</dbReference>
<dbReference type="PANTHER" id="PTHR48493">
    <property type="entry name" value="UBIQUITIN-LIKE DOMAIN-CONTAINING CTD PHOSPHATASE 1"/>
    <property type="match status" value="1"/>
</dbReference>
<dbReference type="GO" id="GO:0090364">
    <property type="term" value="P:regulation of proteasome assembly"/>
    <property type="evidence" value="ECO:0007669"/>
    <property type="project" value="InterPro"/>
</dbReference>
<dbReference type="Pfam" id="PF03031">
    <property type="entry name" value="NIF"/>
    <property type="match status" value="1"/>
</dbReference>
<dbReference type="GO" id="GO:0004722">
    <property type="term" value="F:protein serine/threonine phosphatase activity"/>
    <property type="evidence" value="ECO:0007669"/>
    <property type="project" value="UniProtKB-EC"/>
</dbReference>
<dbReference type="SUPFAM" id="SSF56784">
    <property type="entry name" value="HAD-like"/>
    <property type="match status" value="1"/>
</dbReference>
<keyword evidence="5" id="KW-0479">Metal-binding</keyword>
<organism evidence="15 16">
    <name type="scientific">Pocillopora damicornis</name>
    <name type="common">Cauliflower coral</name>
    <name type="synonym">Millepora damicornis</name>
    <dbReference type="NCBI Taxonomy" id="46731"/>
    <lineage>
        <taxon>Eukaryota</taxon>
        <taxon>Metazoa</taxon>
        <taxon>Cnidaria</taxon>
        <taxon>Anthozoa</taxon>
        <taxon>Hexacorallia</taxon>
        <taxon>Scleractinia</taxon>
        <taxon>Astrocoeniina</taxon>
        <taxon>Pocilloporidae</taxon>
        <taxon>Pocillopora</taxon>
    </lineage>
</organism>
<keyword evidence="6" id="KW-0378">Hydrolase</keyword>
<evidence type="ECO:0000256" key="11">
    <source>
        <dbReference type="ARBA" id="ARBA00047761"/>
    </source>
</evidence>
<comment type="catalytic activity">
    <reaction evidence="11">
        <text>O-phospho-L-seryl-[protein] + H2O = L-seryl-[protein] + phosphate</text>
        <dbReference type="Rhea" id="RHEA:20629"/>
        <dbReference type="Rhea" id="RHEA-COMP:9863"/>
        <dbReference type="Rhea" id="RHEA-COMP:11604"/>
        <dbReference type="ChEBI" id="CHEBI:15377"/>
        <dbReference type="ChEBI" id="CHEBI:29999"/>
        <dbReference type="ChEBI" id="CHEBI:43474"/>
        <dbReference type="ChEBI" id="CHEBI:83421"/>
        <dbReference type="EC" id="3.1.3.16"/>
    </reaction>
</comment>
<sequence length="305" mass="35344">MAACDAVCVTIKWSGKEYSIDKLSPTDTVGYLKEVIKEKTGVLPERQKLLGKIPDDDVRLSALNLKSNTKIMMMGTREEKLVRLAEVISPSEELLNNQVINDFDIEEEEIQIENRDENLAKIDKRISDYKVEIRNPPRAGKKLLVLDVDYTIFDHRSVAETGVELMRPYLHDFLTAAYEHYDIAIWCCLITHIEISSQCPFLEINSGAMITVLSTKYGLIETKPLGVIWGKFEEYTSKNTIMFDDLRRNFLMNPQNGLKIRPFREAHKNRHKDRELLKLTKYLKKIAKLDDLSDLNHKHWESYKP</sequence>
<evidence type="ECO:0000256" key="10">
    <source>
        <dbReference type="ARBA" id="ARBA00032039"/>
    </source>
</evidence>
<comment type="caution">
    <text evidence="15">The sequence shown here is derived from an EMBL/GenBank/DDBJ whole genome shotgun (WGS) entry which is preliminary data.</text>
</comment>
<dbReference type="InterPro" id="IPR000626">
    <property type="entry name" value="Ubiquitin-like_dom"/>
</dbReference>
<comment type="subcellular location">
    <subcellularLocation>
        <location evidence="2">Nucleus</location>
    </subcellularLocation>
</comment>
<dbReference type="Proteomes" id="UP000275408">
    <property type="component" value="Unassembled WGS sequence"/>
</dbReference>
<dbReference type="GO" id="GO:0005634">
    <property type="term" value="C:nucleus"/>
    <property type="evidence" value="ECO:0007669"/>
    <property type="project" value="UniProtKB-SubCell"/>
</dbReference>
<reference evidence="15 16" key="1">
    <citation type="journal article" date="2018" name="Sci. Rep.">
        <title>Comparative analysis of the Pocillopora damicornis genome highlights role of immune system in coral evolution.</title>
        <authorList>
            <person name="Cunning R."/>
            <person name="Bay R.A."/>
            <person name="Gillette P."/>
            <person name="Baker A.C."/>
            <person name="Traylor-Knowles N."/>
        </authorList>
    </citation>
    <scope>NUCLEOTIDE SEQUENCE [LARGE SCALE GENOMIC DNA]</scope>
    <source>
        <strain evidence="15">RSMAS</strain>
        <tissue evidence="15">Whole animal</tissue>
    </source>
</reference>
<evidence type="ECO:0000256" key="8">
    <source>
        <dbReference type="ARBA" id="ARBA00022912"/>
    </source>
</evidence>
<evidence type="ECO:0000256" key="6">
    <source>
        <dbReference type="ARBA" id="ARBA00022801"/>
    </source>
</evidence>
<feature type="domain" description="Ubiquitin-like" evidence="13">
    <location>
        <begin position="7"/>
        <end position="74"/>
    </location>
</feature>
<dbReference type="Gene3D" id="3.40.50.1000">
    <property type="entry name" value="HAD superfamily/HAD-like"/>
    <property type="match status" value="1"/>
</dbReference>
<dbReference type="OrthoDB" id="1711508at2759"/>
<dbReference type="Gene3D" id="3.10.20.90">
    <property type="entry name" value="Phosphatidylinositol 3-kinase Catalytic Subunit, Chain A, domain 1"/>
    <property type="match status" value="1"/>
</dbReference>
<dbReference type="Pfam" id="PF00240">
    <property type="entry name" value="ubiquitin"/>
    <property type="match status" value="1"/>
</dbReference>
<dbReference type="GO" id="GO:0046872">
    <property type="term" value="F:metal ion binding"/>
    <property type="evidence" value="ECO:0007669"/>
    <property type="project" value="UniProtKB-KW"/>
</dbReference>
<proteinExistence type="predicted"/>
<dbReference type="CDD" id="cd01813">
    <property type="entry name" value="Ubl_UBLCP1"/>
    <property type="match status" value="1"/>
</dbReference>
<evidence type="ECO:0000256" key="3">
    <source>
        <dbReference type="ARBA" id="ARBA00013081"/>
    </source>
</evidence>
<evidence type="ECO:0000256" key="1">
    <source>
        <dbReference type="ARBA" id="ARBA00001946"/>
    </source>
</evidence>
<dbReference type="SUPFAM" id="SSF54236">
    <property type="entry name" value="Ubiquitin-like"/>
    <property type="match status" value="1"/>
</dbReference>
<evidence type="ECO:0000256" key="12">
    <source>
        <dbReference type="ARBA" id="ARBA00048336"/>
    </source>
</evidence>
<accession>A0A3M6UW85</accession>
<dbReference type="FunFam" id="3.10.20.90:FF:000060">
    <property type="entry name" value="ubiquitin-like domain-containing CTD phosphatase 1"/>
    <property type="match status" value="1"/>
</dbReference>
<dbReference type="AlphaFoldDB" id="A0A3M6UW85"/>
<keyword evidence="16" id="KW-1185">Reference proteome</keyword>
<evidence type="ECO:0000313" key="16">
    <source>
        <dbReference type="Proteomes" id="UP000275408"/>
    </source>
</evidence>
<comment type="catalytic activity">
    <reaction evidence="12">
        <text>O-phospho-L-threonyl-[protein] + H2O = L-threonyl-[protein] + phosphate</text>
        <dbReference type="Rhea" id="RHEA:47004"/>
        <dbReference type="Rhea" id="RHEA-COMP:11060"/>
        <dbReference type="Rhea" id="RHEA-COMP:11605"/>
        <dbReference type="ChEBI" id="CHEBI:15377"/>
        <dbReference type="ChEBI" id="CHEBI:30013"/>
        <dbReference type="ChEBI" id="CHEBI:43474"/>
        <dbReference type="ChEBI" id="CHEBI:61977"/>
        <dbReference type="EC" id="3.1.3.16"/>
    </reaction>
</comment>
<feature type="domain" description="FCP1 homology" evidence="14">
    <location>
        <begin position="137"/>
        <end position="286"/>
    </location>
</feature>
<dbReference type="SMART" id="SM00213">
    <property type="entry name" value="UBQ"/>
    <property type="match status" value="1"/>
</dbReference>
<name>A0A3M6UW85_POCDA</name>
<dbReference type="InterPro" id="IPR051658">
    <property type="entry name" value="UBLCP1"/>
</dbReference>
<keyword evidence="9" id="KW-0539">Nucleus</keyword>
<dbReference type="InterPro" id="IPR011943">
    <property type="entry name" value="HAD-SF_hydro_IIID"/>
</dbReference>
<dbReference type="InterPro" id="IPR036412">
    <property type="entry name" value="HAD-like_sf"/>
</dbReference>
<keyword evidence="7" id="KW-0460">Magnesium</keyword>
<evidence type="ECO:0000256" key="2">
    <source>
        <dbReference type="ARBA" id="ARBA00004123"/>
    </source>
</evidence>
<evidence type="ECO:0000256" key="9">
    <source>
        <dbReference type="ARBA" id="ARBA00023242"/>
    </source>
</evidence>
<dbReference type="PANTHER" id="PTHR48493:SF1">
    <property type="entry name" value="UBIQUITIN-LIKE DOMAIN-CONTAINING CTD PHOSPHATASE 1"/>
    <property type="match status" value="1"/>
</dbReference>
<keyword evidence="8" id="KW-0904">Protein phosphatase</keyword>
<evidence type="ECO:0000259" key="13">
    <source>
        <dbReference type="PROSITE" id="PS50053"/>
    </source>
</evidence>
<dbReference type="STRING" id="46731.A0A3M6UW85"/>
<protein>
    <recommendedName>
        <fullName evidence="4">Ubiquitin-like domain-containing CTD phosphatase 1</fullName>
        <ecNumber evidence="3">3.1.3.16</ecNumber>
    </recommendedName>
    <alternativeName>
        <fullName evidence="10">Nuclear proteasome inhibitor UBLCP1</fullName>
    </alternativeName>
</protein>
<dbReference type="InterPro" id="IPR029071">
    <property type="entry name" value="Ubiquitin-like_domsf"/>
</dbReference>
<evidence type="ECO:0000256" key="7">
    <source>
        <dbReference type="ARBA" id="ARBA00022842"/>
    </source>
</evidence>
<evidence type="ECO:0000256" key="5">
    <source>
        <dbReference type="ARBA" id="ARBA00022723"/>
    </source>
</evidence>
<dbReference type="EMBL" id="RCHS01000611">
    <property type="protein sequence ID" value="RMX57784.1"/>
    <property type="molecule type" value="Genomic_DNA"/>
</dbReference>
<dbReference type="PROSITE" id="PS50053">
    <property type="entry name" value="UBIQUITIN_2"/>
    <property type="match status" value="1"/>
</dbReference>
<dbReference type="InterPro" id="IPR004274">
    <property type="entry name" value="FCP1_dom"/>
</dbReference>
<gene>
    <name evidence="15" type="ORF">pdam_00006773</name>
</gene>
<comment type="cofactor">
    <cofactor evidence="1">
        <name>Mg(2+)</name>
        <dbReference type="ChEBI" id="CHEBI:18420"/>
    </cofactor>
</comment>
<dbReference type="InterPro" id="IPR023214">
    <property type="entry name" value="HAD_sf"/>
</dbReference>